<name>A0ABX9XK38_9PSED</name>
<gene>
    <name evidence="1" type="ORF">EF096_05000</name>
</gene>
<reference evidence="1 2" key="1">
    <citation type="submission" date="2018-11" db="EMBL/GenBank/DDBJ databases">
        <authorList>
            <person name="Jang G.I."/>
            <person name="Hwang C.Y."/>
        </authorList>
    </citation>
    <scope>NUCLEOTIDE SEQUENCE [LARGE SCALE GENOMIC DNA]</scope>
    <source>
        <strain evidence="1 2">SSM26</strain>
    </source>
</reference>
<organism evidence="1 2">
    <name type="scientific">Pseudomonas neustonica</name>
    <dbReference type="NCBI Taxonomy" id="2487346"/>
    <lineage>
        <taxon>Bacteria</taxon>
        <taxon>Pseudomonadati</taxon>
        <taxon>Pseudomonadota</taxon>
        <taxon>Gammaproteobacteria</taxon>
        <taxon>Pseudomonadales</taxon>
        <taxon>Pseudomonadaceae</taxon>
        <taxon>Pseudomonas</taxon>
    </lineage>
</organism>
<protein>
    <recommendedName>
        <fullName evidence="3">Lipoprotein</fullName>
    </recommendedName>
</protein>
<accession>A0ABX9XK38</accession>
<dbReference type="Proteomes" id="UP000275199">
    <property type="component" value="Unassembled WGS sequence"/>
</dbReference>
<keyword evidence="2" id="KW-1185">Reference proteome</keyword>
<evidence type="ECO:0008006" key="3">
    <source>
        <dbReference type="Google" id="ProtNLM"/>
    </source>
</evidence>
<proteinExistence type="predicted"/>
<dbReference type="PROSITE" id="PS51257">
    <property type="entry name" value="PROKAR_LIPOPROTEIN"/>
    <property type="match status" value="1"/>
</dbReference>
<evidence type="ECO:0000313" key="1">
    <source>
        <dbReference type="EMBL" id="ROZ86573.1"/>
    </source>
</evidence>
<comment type="caution">
    <text evidence="1">The sequence shown here is derived from an EMBL/GenBank/DDBJ whole genome shotgun (WGS) entry which is preliminary data.</text>
</comment>
<sequence>MNVIKKSCFAGLGLGLILLVSACMPVFLYQKDYSFYDADFALSANSALRTDGFYVFEGMAGQQGNIADKPDVYEVYKFYKSGQVNFLLTDMLQENGVYLNAMKDQIEAGEAGRTLFQGYYKIYGDKIIIEQVNTVTTNFIYSYALVDHDTLTVVKKTIEGGGAFRADYFSGKSTLVYRFTPDEKAESELSPNW</sequence>
<evidence type="ECO:0000313" key="2">
    <source>
        <dbReference type="Proteomes" id="UP000275199"/>
    </source>
</evidence>
<dbReference type="RefSeq" id="WP_123888528.1">
    <property type="nucleotide sequence ID" value="NZ_RKKU01000004.1"/>
</dbReference>
<dbReference type="EMBL" id="RKKU01000004">
    <property type="protein sequence ID" value="ROZ86573.1"/>
    <property type="molecule type" value="Genomic_DNA"/>
</dbReference>